<accession>A0A834FFW5</accession>
<evidence type="ECO:0000313" key="1">
    <source>
        <dbReference type="EMBL" id="KAF6733484.1"/>
    </source>
</evidence>
<evidence type="ECO:0000313" key="2">
    <source>
        <dbReference type="Proteomes" id="UP000646548"/>
    </source>
</evidence>
<organism evidence="1 2">
    <name type="scientific">Oryzias melastigma</name>
    <name type="common">Marine medaka</name>
    <dbReference type="NCBI Taxonomy" id="30732"/>
    <lineage>
        <taxon>Eukaryota</taxon>
        <taxon>Metazoa</taxon>
        <taxon>Chordata</taxon>
        <taxon>Craniata</taxon>
        <taxon>Vertebrata</taxon>
        <taxon>Euteleostomi</taxon>
        <taxon>Actinopterygii</taxon>
        <taxon>Neopterygii</taxon>
        <taxon>Teleostei</taxon>
        <taxon>Neoteleostei</taxon>
        <taxon>Acanthomorphata</taxon>
        <taxon>Ovalentaria</taxon>
        <taxon>Atherinomorphae</taxon>
        <taxon>Beloniformes</taxon>
        <taxon>Adrianichthyidae</taxon>
        <taxon>Oryziinae</taxon>
        <taxon>Oryzias</taxon>
    </lineage>
</organism>
<dbReference type="EMBL" id="WKFB01000157">
    <property type="protein sequence ID" value="KAF6733484.1"/>
    <property type="molecule type" value="Genomic_DNA"/>
</dbReference>
<gene>
    <name evidence="1" type="ORF">FQA47_020529</name>
</gene>
<reference evidence="1" key="1">
    <citation type="journal article" name="BMC Genomics">
        <title>Long-read sequencing and de novo genome assembly of marine medaka (Oryzias melastigma).</title>
        <authorList>
            <person name="Liang P."/>
            <person name="Saqib H.S.A."/>
            <person name="Ni X."/>
            <person name="Shen Y."/>
        </authorList>
    </citation>
    <scope>NUCLEOTIDE SEQUENCE</scope>
    <source>
        <strain evidence="1">Bigg-433</strain>
    </source>
</reference>
<comment type="caution">
    <text evidence="1">The sequence shown here is derived from an EMBL/GenBank/DDBJ whole genome shotgun (WGS) entry which is preliminary data.</text>
</comment>
<name>A0A834FFW5_ORYME</name>
<proteinExistence type="predicted"/>
<sequence>MEHYRRGALLQCCPAPTGAAAVSMSGEGRGRVPGDPGDGRDKLVLSQSNEERLCSHLIRILVDSYLHVWNPQRVKKKSDTNLIKNVLKIQKCYWKKKFAKLYSVTNLNLKMFYHVKTGNIFEEFILMKRFFAFNKR</sequence>
<protein>
    <submittedName>
        <fullName evidence="1">Uncharacterized protein</fullName>
    </submittedName>
</protein>
<dbReference type="AlphaFoldDB" id="A0A834FFW5"/>
<dbReference type="Proteomes" id="UP000646548">
    <property type="component" value="Unassembled WGS sequence"/>
</dbReference>